<sequence>MLSASVLIVGAGPVGLWLAIQLRTAGIDVLVIDSMPSSDSRSPHSKALAMSAGTLATFGSRGLDAAFLEHGIPLPTGHFGGLPTRLNFDYETLGQKHSFGLAIPQTKTESILQSECESLRTRFEWGLELTTLKQNEDSVVVTAIRHTAGGADGLQDVRITASWVVGCDGTHSATRSAVGIAFNGEPSTIKGVMADFQMDRPYGPVPILDPQPGQENRVRPLLTPIGDGLHYRIVDVREDKNPSQLSLDGIQNLLQAHYGTDFGAHSVVWSSTFGSAFRLAGTFRRGRVLLAGDAAHQFLPAGGQGMNLGIQDATNLAWKLALAANGTSDPATADRLLDTYSSERLPAAQETVQNTMAQMALFTANSFQDFALRNVLSEALKSTELNQLWAKRVSGFGEPRSPYRSATNQHHWMVGTRLSHIPQIDRFSGLFAKLASFSQFALITFSERASPASQDALQSVCSQWHGHVQMLNFTAPEESRWSNIYAVIIRPDERVAWVAETNSSSLSVAKSLEQFLQVWL</sequence>
<organism evidence="1 2">
    <name type="scientific">Lecanicillium saksenae</name>
    <dbReference type="NCBI Taxonomy" id="468837"/>
    <lineage>
        <taxon>Eukaryota</taxon>
        <taxon>Fungi</taxon>
        <taxon>Dikarya</taxon>
        <taxon>Ascomycota</taxon>
        <taxon>Pezizomycotina</taxon>
        <taxon>Sordariomycetes</taxon>
        <taxon>Hypocreomycetidae</taxon>
        <taxon>Hypocreales</taxon>
        <taxon>Cordycipitaceae</taxon>
        <taxon>Lecanicillium</taxon>
    </lineage>
</organism>
<evidence type="ECO:0000313" key="2">
    <source>
        <dbReference type="Proteomes" id="UP001148737"/>
    </source>
</evidence>
<comment type="caution">
    <text evidence="1">The sequence shown here is derived from an EMBL/GenBank/DDBJ whole genome shotgun (WGS) entry which is preliminary data.</text>
</comment>
<accession>A0ACC1QWZ4</accession>
<name>A0ACC1QWZ4_9HYPO</name>
<gene>
    <name evidence="1" type="ORF">NLG97_g4266</name>
</gene>
<protein>
    <submittedName>
        <fullName evidence="1">Uncharacterized protein</fullName>
    </submittedName>
</protein>
<evidence type="ECO:0000313" key="1">
    <source>
        <dbReference type="EMBL" id="KAJ3494151.1"/>
    </source>
</evidence>
<proteinExistence type="predicted"/>
<dbReference type="EMBL" id="JANAKD010000408">
    <property type="protein sequence ID" value="KAJ3494151.1"/>
    <property type="molecule type" value="Genomic_DNA"/>
</dbReference>
<keyword evidence="2" id="KW-1185">Reference proteome</keyword>
<dbReference type="Proteomes" id="UP001148737">
    <property type="component" value="Unassembled WGS sequence"/>
</dbReference>
<reference evidence="1" key="1">
    <citation type="submission" date="2022-07" db="EMBL/GenBank/DDBJ databases">
        <title>Genome Sequence of Lecanicillium saksenae.</title>
        <authorList>
            <person name="Buettner E."/>
        </authorList>
    </citation>
    <scope>NUCLEOTIDE SEQUENCE</scope>
    <source>
        <strain evidence="1">VT-O1</strain>
    </source>
</reference>